<reference evidence="2 3" key="1">
    <citation type="submission" date="2019-11" db="EMBL/GenBank/DDBJ databases">
        <title>Bacillus lacus genome.</title>
        <authorList>
            <person name="Allen C.J."/>
            <person name="Newman J.D."/>
        </authorList>
    </citation>
    <scope>NUCLEOTIDE SEQUENCE [LARGE SCALE GENOMIC DNA]</scope>
    <source>
        <strain evidence="2 3">KCTC 33946</strain>
    </source>
</reference>
<name>A0A7X2IXJ7_9BACI</name>
<evidence type="ECO:0000313" key="2">
    <source>
        <dbReference type="EMBL" id="MRX71500.1"/>
    </source>
</evidence>
<gene>
    <name evidence="2" type="ORF">GJU40_04835</name>
</gene>
<dbReference type="EMBL" id="WKKI01000005">
    <property type="protein sequence ID" value="MRX71500.1"/>
    <property type="molecule type" value="Genomic_DNA"/>
</dbReference>
<sequence>MVNQDFDKFKKVQEEHKAKYVSGKYGSQTGEALNHNPENNQSEPEDSPGAEGRTLNLK</sequence>
<dbReference type="OrthoDB" id="2921055at2"/>
<feature type="compositionally biased region" description="Polar residues" evidence="1">
    <location>
        <begin position="25"/>
        <end position="42"/>
    </location>
</feature>
<comment type="caution">
    <text evidence="2">The sequence shown here is derived from an EMBL/GenBank/DDBJ whole genome shotgun (WGS) entry which is preliminary data.</text>
</comment>
<evidence type="ECO:0000256" key="1">
    <source>
        <dbReference type="SAM" id="MobiDB-lite"/>
    </source>
</evidence>
<accession>A0A7X2IXJ7</accession>
<organism evidence="2 3">
    <name type="scientific">Metabacillus lacus</name>
    <dbReference type="NCBI Taxonomy" id="1983721"/>
    <lineage>
        <taxon>Bacteria</taxon>
        <taxon>Bacillati</taxon>
        <taxon>Bacillota</taxon>
        <taxon>Bacilli</taxon>
        <taxon>Bacillales</taxon>
        <taxon>Bacillaceae</taxon>
        <taxon>Metabacillus</taxon>
    </lineage>
</organism>
<proteinExistence type="predicted"/>
<keyword evidence="3" id="KW-1185">Reference proteome</keyword>
<dbReference type="RefSeq" id="WP_154306635.1">
    <property type="nucleotide sequence ID" value="NZ_WKKI01000005.1"/>
</dbReference>
<protein>
    <submittedName>
        <fullName evidence="2">Uncharacterized protein</fullName>
    </submittedName>
</protein>
<dbReference type="Proteomes" id="UP000448867">
    <property type="component" value="Unassembled WGS sequence"/>
</dbReference>
<feature type="region of interest" description="Disordered" evidence="1">
    <location>
        <begin position="17"/>
        <end position="58"/>
    </location>
</feature>
<dbReference type="AlphaFoldDB" id="A0A7X2IXJ7"/>
<evidence type="ECO:0000313" key="3">
    <source>
        <dbReference type="Proteomes" id="UP000448867"/>
    </source>
</evidence>